<dbReference type="InterPro" id="IPR013024">
    <property type="entry name" value="GGCT-like"/>
</dbReference>
<organism evidence="3 4">
    <name type="scientific">Pseudosulfitobacter pseudonitzschiae</name>
    <dbReference type="NCBI Taxonomy" id="1402135"/>
    <lineage>
        <taxon>Bacteria</taxon>
        <taxon>Pseudomonadati</taxon>
        <taxon>Pseudomonadota</taxon>
        <taxon>Alphaproteobacteria</taxon>
        <taxon>Rhodobacterales</taxon>
        <taxon>Roseobacteraceae</taxon>
        <taxon>Pseudosulfitobacter</taxon>
    </lineage>
</organism>
<proteinExistence type="predicted"/>
<sequence>MSAARADSRPRRPDTDETAAPVLTRAFLETGGAVALARCDDPDGSFPSEVTRAASLDAFLKHRPPGDLWVFGYGSLIWNPAMKIAESRVATVTGWHRAFCLSMTAGRGTAARPGLALGLDRGGTCRGIAFRLSESDLASELPLLWQREMLLGGYVPQWVEVLDGDDAAFGQALTFTIDQNHRHYAGKLSQRARLERLATAAGSWGSAADYLFRTVEALRGHGIRDMALEETGKLVEAALLLSFWPQAA</sequence>
<dbReference type="InterPro" id="IPR006840">
    <property type="entry name" value="ChaC"/>
</dbReference>
<dbReference type="Gene3D" id="3.10.490.10">
    <property type="entry name" value="Gamma-glutamyl cyclotransferase-like"/>
    <property type="match status" value="1"/>
</dbReference>
<dbReference type="GO" id="GO:0006751">
    <property type="term" value="P:glutathione catabolic process"/>
    <property type="evidence" value="ECO:0007669"/>
    <property type="project" value="InterPro"/>
</dbReference>
<dbReference type="PANTHER" id="PTHR12192">
    <property type="entry name" value="CATION TRANSPORT PROTEIN CHAC-RELATED"/>
    <property type="match status" value="1"/>
</dbReference>
<comment type="caution">
    <text evidence="3">The sequence shown here is derived from an EMBL/GenBank/DDBJ whole genome shotgun (WGS) entry which is preliminary data.</text>
</comment>
<gene>
    <name evidence="3" type="ORF">SUH3_22775</name>
</gene>
<keyword evidence="2" id="KW-0456">Lyase</keyword>
<accession>A0A073J040</accession>
<evidence type="ECO:0000313" key="3">
    <source>
        <dbReference type="EMBL" id="KEJ95354.1"/>
    </source>
</evidence>
<dbReference type="AlphaFoldDB" id="A0A073J040"/>
<dbReference type="PANTHER" id="PTHR12192:SF2">
    <property type="entry name" value="GLUTATHIONE-SPECIFIC GAMMA-GLUTAMYLCYCLOTRANSFERASE 2"/>
    <property type="match status" value="1"/>
</dbReference>
<dbReference type="GO" id="GO:0061928">
    <property type="term" value="F:glutathione specific gamma-glutamylcyclotransferase activity"/>
    <property type="evidence" value="ECO:0007669"/>
    <property type="project" value="UniProtKB-EC"/>
</dbReference>
<dbReference type="GO" id="GO:0005737">
    <property type="term" value="C:cytoplasm"/>
    <property type="evidence" value="ECO:0007669"/>
    <property type="project" value="TreeGrafter"/>
</dbReference>
<name>A0A073J040_9RHOB</name>
<dbReference type="CDD" id="cd06661">
    <property type="entry name" value="GGCT_like"/>
    <property type="match status" value="1"/>
</dbReference>
<reference evidence="3 4" key="1">
    <citation type="submission" date="2014-01" db="EMBL/GenBank/DDBJ databases">
        <title>Sulfitobacter sp. H3 (MCCC 1A00686) Genome Sequencing.</title>
        <authorList>
            <person name="Lai Q."/>
            <person name="Hong Z."/>
        </authorList>
    </citation>
    <scope>NUCLEOTIDE SEQUENCE [LARGE SCALE GENOMIC DNA]</scope>
    <source>
        <strain evidence="3 4">H3</strain>
    </source>
</reference>
<dbReference type="SUPFAM" id="SSF110857">
    <property type="entry name" value="Gamma-glutamyl cyclotransferase-like"/>
    <property type="match status" value="1"/>
</dbReference>
<evidence type="ECO:0000256" key="1">
    <source>
        <dbReference type="ARBA" id="ARBA00012344"/>
    </source>
</evidence>
<dbReference type="InterPro" id="IPR036568">
    <property type="entry name" value="GGCT-like_sf"/>
</dbReference>
<dbReference type="Proteomes" id="UP000027746">
    <property type="component" value="Unassembled WGS sequence"/>
</dbReference>
<evidence type="ECO:0000256" key="2">
    <source>
        <dbReference type="ARBA" id="ARBA00023239"/>
    </source>
</evidence>
<evidence type="ECO:0000313" key="4">
    <source>
        <dbReference type="Proteomes" id="UP000027746"/>
    </source>
</evidence>
<dbReference type="EMBL" id="JAMD01000007">
    <property type="protein sequence ID" value="KEJ95354.1"/>
    <property type="molecule type" value="Genomic_DNA"/>
</dbReference>
<protein>
    <recommendedName>
        <fullName evidence="1">glutathione-specific gamma-glutamylcyclotransferase</fullName>
        <ecNumber evidence="1">4.3.2.7</ecNumber>
    </recommendedName>
</protein>
<dbReference type="Pfam" id="PF04752">
    <property type="entry name" value="ChaC"/>
    <property type="match status" value="1"/>
</dbReference>
<dbReference type="EC" id="4.3.2.7" evidence="1"/>
<keyword evidence="4" id="KW-1185">Reference proteome</keyword>